<dbReference type="EMBL" id="MZGV01000001">
    <property type="protein sequence ID" value="OPJ65102.1"/>
    <property type="molecule type" value="Genomic_DNA"/>
</dbReference>
<sequence>MSSQKKMIKNLSETLSREFEKERHDNGKKNSQFIKEAIILYIEQRKKIEYLEKMKKGYIEMADINVEMADMGCSDDFKSLQEYEVWLTESDLPDDNDSETRRYILC</sequence>
<gene>
    <name evidence="2" type="ORF">CLORY_01020</name>
</gene>
<evidence type="ECO:0000313" key="2">
    <source>
        <dbReference type="EMBL" id="OPJ65102.1"/>
    </source>
</evidence>
<evidence type="ECO:0000256" key="1">
    <source>
        <dbReference type="SAM" id="MobiDB-lite"/>
    </source>
</evidence>
<accession>A0A1V4IYF6</accession>
<organism evidence="2 3">
    <name type="scientific">Clostridium oryzae</name>
    <dbReference type="NCBI Taxonomy" id="1450648"/>
    <lineage>
        <taxon>Bacteria</taxon>
        <taxon>Bacillati</taxon>
        <taxon>Bacillota</taxon>
        <taxon>Clostridia</taxon>
        <taxon>Eubacteriales</taxon>
        <taxon>Clostridiaceae</taxon>
        <taxon>Clostridium</taxon>
    </lineage>
</organism>
<dbReference type="OrthoDB" id="1634058at2"/>
<dbReference type="RefSeq" id="WP_079421623.1">
    <property type="nucleotide sequence ID" value="NZ_MZGV01000001.1"/>
</dbReference>
<keyword evidence="3" id="KW-1185">Reference proteome</keyword>
<dbReference type="Proteomes" id="UP000190080">
    <property type="component" value="Unassembled WGS sequence"/>
</dbReference>
<feature type="compositionally biased region" description="Basic and acidic residues" evidence="1">
    <location>
        <begin position="15"/>
        <end position="27"/>
    </location>
</feature>
<comment type="caution">
    <text evidence="2">The sequence shown here is derived from an EMBL/GenBank/DDBJ whole genome shotgun (WGS) entry which is preliminary data.</text>
</comment>
<dbReference type="InterPro" id="IPR013321">
    <property type="entry name" value="Arc_rbn_hlx_hlx"/>
</dbReference>
<dbReference type="STRING" id="1450648.CLORY_01020"/>
<dbReference type="AlphaFoldDB" id="A0A1V4IYF6"/>
<evidence type="ECO:0000313" key="3">
    <source>
        <dbReference type="Proteomes" id="UP000190080"/>
    </source>
</evidence>
<dbReference type="GO" id="GO:0006355">
    <property type="term" value="P:regulation of DNA-templated transcription"/>
    <property type="evidence" value="ECO:0007669"/>
    <property type="project" value="InterPro"/>
</dbReference>
<protein>
    <recommendedName>
        <fullName evidence="4">Antitoxin endoAI</fullName>
    </recommendedName>
</protein>
<reference evidence="2 3" key="1">
    <citation type="submission" date="2017-03" db="EMBL/GenBank/DDBJ databases">
        <title>Genome sequence of Clostridium oryzae DSM 28571.</title>
        <authorList>
            <person name="Poehlein A."/>
            <person name="Daniel R."/>
        </authorList>
    </citation>
    <scope>NUCLEOTIDE SEQUENCE [LARGE SCALE GENOMIC DNA]</scope>
    <source>
        <strain evidence="2 3">DSM 28571</strain>
    </source>
</reference>
<feature type="region of interest" description="Disordered" evidence="1">
    <location>
        <begin position="1"/>
        <end position="27"/>
    </location>
</feature>
<name>A0A1V4IYF6_9CLOT</name>
<proteinExistence type="predicted"/>
<dbReference type="Gene3D" id="1.10.1220.10">
    <property type="entry name" value="Met repressor-like"/>
    <property type="match status" value="1"/>
</dbReference>
<evidence type="ECO:0008006" key="4">
    <source>
        <dbReference type="Google" id="ProtNLM"/>
    </source>
</evidence>